<dbReference type="RefSeq" id="WP_093389778.1">
    <property type="nucleotide sequence ID" value="NZ_FOTW01000022.1"/>
</dbReference>
<dbReference type="Gene3D" id="3.40.50.720">
    <property type="entry name" value="NAD(P)-binding Rossmann-like Domain"/>
    <property type="match status" value="2"/>
</dbReference>
<dbReference type="PANTHER" id="PTHR43761">
    <property type="entry name" value="D-ISOMER SPECIFIC 2-HYDROXYACID DEHYDROGENASE FAMILY PROTEIN (AFU_ORTHOLOGUE AFUA_1G13630)"/>
    <property type="match status" value="1"/>
</dbReference>
<dbReference type="InterPro" id="IPR036291">
    <property type="entry name" value="NAD(P)-bd_dom_sf"/>
</dbReference>
<dbReference type="CDD" id="cd12162">
    <property type="entry name" value="2-Hacid_dh_4"/>
    <property type="match status" value="1"/>
</dbReference>
<gene>
    <name evidence="7" type="ORF">SAMN02982985_04323</name>
</gene>
<comment type="similarity">
    <text evidence="1 4">Belongs to the D-isomer specific 2-hydroxyacid dehydrogenase family.</text>
</comment>
<keyword evidence="2 4" id="KW-0560">Oxidoreductase</keyword>
<evidence type="ECO:0000259" key="5">
    <source>
        <dbReference type="Pfam" id="PF00389"/>
    </source>
</evidence>
<feature type="domain" description="D-isomer specific 2-hydroxyacid dehydrogenase catalytic" evidence="5">
    <location>
        <begin position="50"/>
        <end position="332"/>
    </location>
</feature>
<proteinExistence type="inferred from homology"/>
<evidence type="ECO:0000313" key="7">
    <source>
        <dbReference type="EMBL" id="SFM51237.1"/>
    </source>
</evidence>
<dbReference type="InterPro" id="IPR050418">
    <property type="entry name" value="D-iso_2-hydroxyacid_DH_PdxB"/>
</dbReference>
<dbReference type="AlphaFoldDB" id="A0A1I4RGA3"/>
<dbReference type="EMBL" id="FOTW01000022">
    <property type="protein sequence ID" value="SFM51237.1"/>
    <property type="molecule type" value="Genomic_DNA"/>
</dbReference>
<evidence type="ECO:0000256" key="3">
    <source>
        <dbReference type="ARBA" id="ARBA00023027"/>
    </source>
</evidence>
<organism evidence="7 8">
    <name type="scientific">Rugamonas rubra</name>
    <dbReference type="NCBI Taxonomy" id="758825"/>
    <lineage>
        <taxon>Bacteria</taxon>
        <taxon>Pseudomonadati</taxon>
        <taxon>Pseudomonadota</taxon>
        <taxon>Betaproteobacteria</taxon>
        <taxon>Burkholderiales</taxon>
        <taxon>Oxalobacteraceae</taxon>
        <taxon>Telluria group</taxon>
        <taxon>Rugamonas</taxon>
    </lineage>
</organism>
<evidence type="ECO:0000313" key="8">
    <source>
        <dbReference type="Proteomes" id="UP000199470"/>
    </source>
</evidence>
<dbReference type="PANTHER" id="PTHR43761:SF1">
    <property type="entry name" value="D-ISOMER SPECIFIC 2-HYDROXYACID DEHYDROGENASE CATALYTIC DOMAIN-CONTAINING PROTEIN-RELATED"/>
    <property type="match status" value="1"/>
</dbReference>
<sequence length="333" mass="35332">MNAALAHHIVFLDRASLVATLRAPAFAHRWSEYPSASTSASSDAALDATDPAGVVARLRGASIAITNKVPLREAALAQLPKLKLIAVAATGTDVIDLAACRARGIAVCNIRNYAVHTLPEHTFALILALRRNLLAYRADVEAGLWQRSSRFCLFEHPIADLAGSTLGLVGYGALGQATARLARAFGMNVIVHTRSPIDDAEVRQVGWDELLETSDVISLHLPLNDKTRNMIAAPELARMKRGALLINTARGGLVDEAALAVALEGGVIAGAGFDVLTQEPPPADNPLLNLRLPNFILTPHNAWASGQAMQALADQLVDNIEAWAAGRPNNVVA</sequence>
<dbReference type="STRING" id="758825.SAMN02982985_04323"/>
<dbReference type="Pfam" id="PF00389">
    <property type="entry name" value="2-Hacid_dh"/>
    <property type="match status" value="1"/>
</dbReference>
<dbReference type="OrthoDB" id="9805416at2"/>
<keyword evidence="8" id="KW-1185">Reference proteome</keyword>
<keyword evidence="3" id="KW-0520">NAD</keyword>
<dbReference type="PROSITE" id="PS00671">
    <property type="entry name" value="D_2_HYDROXYACID_DH_3"/>
    <property type="match status" value="1"/>
</dbReference>
<protein>
    <submittedName>
        <fullName evidence="7">Glycerate dehydrogenase</fullName>
    </submittedName>
</protein>
<accession>A0A1I4RGA3</accession>
<reference evidence="7 8" key="1">
    <citation type="submission" date="2016-10" db="EMBL/GenBank/DDBJ databases">
        <authorList>
            <person name="de Groot N.N."/>
        </authorList>
    </citation>
    <scope>NUCLEOTIDE SEQUENCE [LARGE SCALE GENOMIC DNA]</scope>
    <source>
        <strain evidence="7 8">ATCC 43154</strain>
    </source>
</reference>
<dbReference type="InterPro" id="IPR006139">
    <property type="entry name" value="D-isomer_2_OHA_DH_cat_dom"/>
</dbReference>
<dbReference type="GO" id="GO:0051287">
    <property type="term" value="F:NAD binding"/>
    <property type="evidence" value="ECO:0007669"/>
    <property type="project" value="InterPro"/>
</dbReference>
<evidence type="ECO:0000256" key="4">
    <source>
        <dbReference type="RuleBase" id="RU003719"/>
    </source>
</evidence>
<dbReference type="SUPFAM" id="SSF51735">
    <property type="entry name" value="NAD(P)-binding Rossmann-fold domains"/>
    <property type="match status" value="1"/>
</dbReference>
<evidence type="ECO:0000256" key="1">
    <source>
        <dbReference type="ARBA" id="ARBA00005854"/>
    </source>
</evidence>
<feature type="domain" description="D-isomer specific 2-hydroxyacid dehydrogenase NAD-binding" evidence="6">
    <location>
        <begin position="123"/>
        <end position="302"/>
    </location>
</feature>
<name>A0A1I4RGA3_9BURK</name>
<dbReference type="FunFam" id="3.40.50.720:FF:000203">
    <property type="entry name" value="D-3-phosphoglycerate dehydrogenase (SerA)"/>
    <property type="match status" value="1"/>
</dbReference>
<dbReference type="GO" id="GO:0016616">
    <property type="term" value="F:oxidoreductase activity, acting on the CH-OH group of donors, NAD or NADP as acceptor"/>
    <property type="evidence" value="ECO:0007669"/>
    <property type="project" value="InterPro"/>
</dbReference>
<evidence type="ECO:0000256" key="2">
    <source>
        <dbReference type="ARBA" id="ARBA00023002"/>
    </source>
</evidence>
<dbReference type="Pfam" id="PF02826">
    <property type="entry name" value="2-Hacid_dh_C"/>
    <property type="match status" value="1"/>
</dbReference>
<dbReference type="InterPro" id="IPR029753">
    <property type="entry name" value="D-isomer_DH_CS"/>
</dbReference>
<dbReference type="Proteomes" id="UP000199470">
    <property type="component" value="Unassembled WGS sequence"/>
</dbReference>
<dbReference type="SUPFAM" id="SSF52283">
    <property type="entry name" value="Formate/glycerate dehydrogenase catalytic domain-like"/>
    <property type="match status" value="1"/>
</dbReference>
<dbReference type="InterPro" id="IPR006140">
    <property type="entry name" value="D-isomer_DH_NAD-bd"/>
</dbReference>
<evidence type="ECO:0000259" key="6">
    <source>
        <dbReference type="Pfam" id="PF02826"/>
    </source>
</evidence>